<organism evidence="1">
    <name type="scientific">Solanum chacoense</name>
    <name type="common">Chaco potato</name>
    <dbReference type="NCBI Taxonomy" id="4108"/>
    <lineage>
        <taxon>Eukaryota</taxon>
        <taxon>Viridiplantae</taxon>
        <taxon>Streptophyta</taxon>
        <taxon>Embryophyta</taxon>
        <taxon>Tracheophyta</taxon>
        <taxon>Spermatophyta</taxon>
        <taxon>Magnoliopsida</taxon>
        <taxon>eudicotyledons</taxon>
        <taxon>Gunneridae</taxon>
        <taxon>Pentapetalae</taxon>
        <taxon>asterids</taxon>
        <taxon>lamiids</taxon>
        <taxon>Solanales</taxon>
        <taxon>Solanaceae</taxon>
        <taxon>Solanoideae</taxon>
        <taxon>Solaneae</taxon>
        <taxon>Solanum</taxon>
    </lineage>
</organism>
<dbReference type="EMBL" id="GEDG01003655">
    <property type="protein sequence ID" value="JAP34751.1"/>
    <property type="molecule type" value="Transcribed_RNA"/>
</dbReference>
<evidence type="ECO:0000313" key="1">
    <source>
        <dbReference type="EMBL" id="JAP34751.1"/>
    </source>
</evidence>
<proteinExistence type="predicted"/>
<sequence>LNQIKCSLNLNLSHVTASLPQNSFSLPRIRTSLCARHGPWYYLKLPGNSLIGNTSIFLFLFNLVQKWYDSYKCQLPQPYLLIILNCEGSHIDFHLQFPPRSFSIKTHSTHCSEDGF</sequence>
<dbReference type="AlphaFoldDB" id="A0A0V0IQ94"/>
<reference evidence="1" key="1">
    <citation type="submission" date="2015-12" db="EMBL/GenBank/DDBJ databases">
        <title>Gene expression during late stages of embryo sac development: a critical building block for successful pollen-pistil interactions.</title>
        <authorList>
            <person name="Liu Y."/>
            <person name="Joly V."/>
            <person name="Sabar M."/>
            <person name="Matton D.P."/>
        </authorList>
    </citation>
    <scope>NUCLEOTIDE SEQUENCE</scope>
</reference>
<feature type="non-terminal residue" evidence="1">
    <location>
        <position position="1"/>
    </location>
</feature>
<accession>A0A0V0IQ94</accession>
<protein>
    <submittedName>
        <fullName evidence="1">Putative ovule protein</fullName>
    </submittedName>
</protein>
<name>A0A0V0IQ94_SOLCH</name>